<proteinExistence type="predicted"/>
<sequence>MGLFGSLERMYFGEFNKRILTKNVLFICIYLIITTTTSLVCGATDFDRALSYQRANESCQDVSWAINNCCTVHDVCYVLDKTQEECDIPFCQCLEEQAKFAKNSDCEQVAQEFCVIVQFFGGFAHAQAKEKVFNQTINSTLTLTTTQLPPPTTTTILSSSTTATAIASSSEIPPRKLDVTIEECFSSELKYCVAEFDTCQHKDKIELLKCEERMCQCTRAALRNKAKPECRYPIEMACIIPDLAFPSLPISESKEEPEYFLSTKIEILGFSVTILTTLIFLLITMLLISFGIWILYRCIKKRQSMPMSPSRTPLCAASSAESGLACGSNDTLSSDDGVKLARYP</sequence>
<dbReference type="WBParaSite" id="PS1159_v2.g20559.t1">
    <property type="protein sequence ID" value="PS1159_v2.g20559.t1"/>
    <property type="gene ID" value="PS1159_v2.g20559"/>
</dbReference>
<organism evidence="1 2">
    <name type="scientific">Panagrolaimus sp. PS1159</name>
    <dbReference type="NCBI Taxonomy" id="55785"/>
    <lineage>
        <taxon>Eukaryota</taxon>
        <taxon>Metazoa</taxon>
        <taxon>Ecdysozoa</taxon>
        <taxon>Nematoda</taxon>
        <taxon>Chromadorea</taxon>
        <taxon>Rhabditida</taxon>
        <taxon>Tylenchina</taxon>
        <taxon>Panagrolaimomorpha</taxon>
        <taxon>Panagrolaimoidea</taxon>
        <taxon>Panagrolaimidae</taxon>
        <taxon>Panagrolaimus</taxon>
    </lineage>
</organism>
<dbReference type="Proteomes" id="UP000887580">
    <property type="component" value="Unplaced"/>
</dbReference>
<name>A0AC35FT83_9BILA</name>
<protein>
    <submittedName>
        <fullName evidence="2">Uncharacterized protein</fullName>
    </submittedName>
</protein>
<evidence type="ECO:0000313" key="2">
    <source>
        <dbReference type="WBParaSite" id="PS1159_v2.g20559.t1"/>
    </source>
</evidence>
<accession>A0AC35FT83</accession>
<reference evidence="2" key="1">
    <citation type="submission" date="2022-11" db="UniProtKB">
        <authorList>
            <consortium name="WormBaseParasite"/>
        </authorList>
    </citation>
    <scope>IDENTIFICATION</scope>
</reference>
<evidence type="ECO:0000313" key="1">
    <source>
        <dbReference type="Proteomes" id="UP000887580"/>
    </source>
</evidence>